<reference evidence="8 9" key="1">
    <citation type="journal article" date="2005" name="Int. J. Syst. Evol. Microbiol.">
        <title>Halobacillus yeomjeoni sp. nov., isolated from a marine solar saltern in Korea.</title>
        <authorList>
            <person name="Yoon J.H."/>
            <person name="Kang S.J."/>
            <person name="Lee C.H."/>
            <person name="Oh H.W."/>
            <person name="Oh T.K."/>
        </authorList>
    </citation>
    <scope>NUCLEOTIDE SEQUENCE [LARGE SCALE GENOMIC DNA]</scope>
    <source>
        <strain evidence="8 9">KCTC 3957</strain>
    </source>
</reference>
<evidence type="ECO:0000256" key="4">
    <source>
        <dbReference type="ARBA" id="ARBA00022679"/>
    </source>
</evidence>
<organism evidence="8 9">
    <name type="scientific">Halobacillus yeomjeoni</name>
    <dbReference type="NCBI Taxonomy" id="311194"/>
    <lineage>
        <taxon>Bacteria</taxon>
        <taxon>Bacillati</taxon>
        <taxon>Bacillota</taxon>
        <taxon>Bacilli</taxon>
        <taxon>Bacillales</taxon>
        <taxon>Bacillaceae</taxon>
        <taxon>Halobacillus</taxon>
    </lineage>
</organism>
<dbReference type="Gene3D" id="3.90.1150.10">
    <property type="entry name" value="Aspartate Aminotransferase, domain 1"/>
    <property type="match status" value="1"/>
</dbReference>
<evidence type="ECO:0000256" key="2">
    <source>
        <dbReference type="ARBA" id="ARBA00007441"/>
    </source>
</evidence>
<accession>A0A931HSU4</accession>
<dbReference type="Proteomes" id="UP000614490">
    <property type="component" value="Unassembled WGS sequence"/>
</dbReference>
<gene>
    <name evidence="8" type="ORF">H0267_01890</name>
</gene>
<evidence type="ECO:0000259" key="7">
    <source>
        <dbReference type="Pfam" id="PF00155"/>
    </source>
</evidence>
<dbReference type="PANTHER" id="PTHR46383">
    <property type="entry name" value="ASPARTATE AMINOTRANSFERASE"/>
    <property type="match status" value="1"/>
</dbReference>
<proteinExistence type="inferred from homology"/>
<dbReference type="FunFam" id="3.40.640.10:FF:000033">
    <property type="entry name" value="Aspartate aminotransferase"/>
    <property type="match status" value="1"/>
</dbReference>
<comment type="similarity">
    <text evidence="2 6">Belongs to the class-I pyridoxal-phosphate-dependent aminotransferase family.</text>
</comment>
<dbReference type="InterPro" id="IPR015421">
    <property type="entry name" value="PyrdxlP-dep_Trfase_major"/>
</dbReference>
<dbReference type="GO" id="GO:0006520">
    <property type="term" value="P:amino acid metabolic process"/>
    <property type="evidence" value="ECO:0007669"/>
    <property type="project" value="InterPro"/>
</dbReference>
<comment type="caution">
    <text evidence="8">The sequence shown here is derived from an EMBL/GenBank/DDBJ whole genome shotgun (WGS) entry which is preliminary data.</text>
</comment>
<evidence type="ECO:0000256" key="1">
    <source>
        <dbReference type="ARBA" id="ARBA00001933"/>
    </source>
</evidence>
<dbReference type="EC" id="2.6.1.-" evidence="6"/>
<dbReference type="SUPFAM" id="SSF53383">
    <property type="entry name" value="PLP-dependent transferases"/>
    <property type="match status" value="1"/>
</dbReference>
<dbReference type="EMBL" id="JADZSC010000001">
    <property type="protein sequence ID" value="MBH0228952.1"/>
    <property type="molecule type" value="Genomic_DNA"/>
</dbReference>
<protein>
    <recommendedName>
        <fullName evidence="6">Aminotransferase</fullName>
        <ecNumber evidence="6">2.6.1.-</ecNumber>
    </recommendedName>
</protein>
<evidence type="ECO:0000313" key="8">
    <source>
        <dbReference type="EMBL" id="MBH0228952.1"/>
    </source>
</evidence>
<evidence type="ECO:0000256" key="3">
    <source>
        <dbReference type="ARBA" id="ARBA00022576"/>
    </source>
</evidence>
<evidence type="ECO:0000256" key="6">
    <source>
        <dbReference type="RuleBase" id="RU000481"/>
    </source>
</evidence>
<keyword evidence="3 6" id="KW-0032">Aminotransferase</keyword>
<sequence length="388" mass="43240">MKHLINSQVTQLQISGIRQFFNMVSNYKDVVSLTIGQPDFHTPEHIKQAAIQAIHYNYTSYTPNAGILDLREAIEDHVRTNYNLTYDKKNEIIVTVGASQAIDVTLRTILSPGDEVVLPGPVYPGYEPLIKLAGGTPVHVDTRADQFKLTGAKLEKAITPKTKAVILPYPSNPTGVSLNEAELKEIADVLKKHDVFLIADEIYSELVYDQPHTSIAQFKELRDQVIVINGVSKSHSMTGWRIGYLLAPEWLAKEILKVHQYNVSCPSSISQYAALEALKNGAADPQHMKSSYLSRRDYVFQRLKSMGLDPVLPEGAFYIFLKFPLAGKSTFDRAVQLVEEAGVALVPGDAFSQFGKGHMRLSYAYSEETLKVGLDRLEEFLSKEGINK</sequence>
<dbReference type="InterPro" id="IPR050596">
    <property type="entry name" value="AspAT/PAT-like"/>
</dbReference>
<comment type="cofactor">
    <cofactor evidence="1 6">
        <name>pyridoxal 5'-phosphate</name>
        <dbReference type="ChEBI" id="CHEBI:597326"/>
    </cofactor>
</comment>
<evidence type="ECO:0000256" key="5">
    <source>
        <dbReference type="ARBA" id="ARBA00022898"/>
    </source>
</evidence>
<dbReference type="NCBIfam" id="NF005817">
    <property type="entry name" value="PRK07683.1"/>
    <property type="match status" value="1"/>
</dbReference>
<dbReference type="AlphaFoldDB" id="A0A931HSU4"/>
<keyword evidence="5" id="KW-0663">Pyridoxal phosphate</keyword>
<feature type="domain" description="Aminotransferase class I/classII large" evidence="7">
    <location>
        <begin position="28"/>
        <end position="377"/>
    </location>
</feature>
<dbReference type="CDD" id="cd00609">
    <property type="entry name" value="AAT_like"/>
    <property type="match status" value="1"/>
</dbReference>
<dbReference type="RefSeq" id="WP_197315591.1">
    <property type="nucleotide sequence ID" value="NZ_JADZSC010000001.1"/>
</dbReference>
<name>A0A931HSU4_9BACI</name>
<dbReference type="InterPro" id="IPR015422">
    <property type="entry name" value="PyrdxlP-dep_Trfase_small"/>
</dbReference>
<dbReference type="Pfam" id="PF00155">
    <property type="entry name" value="Aminotran_1_2"/>
    <property type="match status" value="1"/>
</dbReference>
<keyword evidence="4 6" id="KW-0808">Transferase</keyword>
<dbReference type="PROSITE" id="PS00105">
    <property type="entry name" value="AA_TRANSFER_CLASS_1"/>
    <property type="match status" value="1"/>
</dbReference>
<keyword evidence="9" id="KW-1185">Reference proteome</keyword>
<dbReference type="GO" id="GO:0008483">
    <property type="term" value="F:transaminase activity"/>
    <property type="evidence" value="ECO:0007669"/>
    <property type="project" value="UniProtKB-KW"/>
</dbReference>
<dbReference type="InterPro" id="IPR015424">
    <property type="entry name" value="PyrdxlP-dep_Trfase"/>
</dbReference>
<dbReference type="PRINTS" id="PR00753">
    <property type="entry name" value="ACCSYNTHASE"/>
</dbReference>
<dbReference type="PANTHER" id="PTHR46383:SF4">
    <property type="entry name" value="AMINOTRANSFERASE"/>
    <property type="match status" value="1"/>
</dbReference>
<dbReference type="InterPro" id="IPR004838">
    <property type="entry name" value="NHTrfase_class1_PyrdxlP-BS"/>
</dbReference>
<dbReference type="Gene3D" id="3.40.640.10">
    <property type="entry name" value="Type I PLP-dependent aspartate aminotransferase-like (Major domain)"/>
    <property type="match status" value="1"/>
</dbReference>
<evidence type="ECO:0000313" key="9">
    <source>
        <dbReference type="Proteomes" id="UP000614490"/>
    </source>
</evidence>
<dbReference type="GO" id="GO:0030170">
    <property type="term" value="F:pyridoxal phosphate binding"/>
    <property type="evidence" value="ECO:0007669"/>
    <property type="project" value="InterPro"/>
</dbReference>
<dbReference type="InterPro" id="IPR004839">
    <property type="entry name" value="Aminotransferase_I/II_large"/>
</dbReference>